<feature type="non-terminal residue" evidence="1">
    <location>
        <position position="39"/>
    </location>
</feature>
<gene>
    <name evidence="1" type="ORF">EZS28_030407</name>
</gene>
<name>A0A5J4UWA1_9EUKA</name>
<proteinExistence type="predicted"/>
<dbReference type="Proteomes" id="UP000324800">
    <property type="component" value="Unassembled WGS sequence"/>
</dbReference>
<dbReference type="AlphaFoldDB" id="A0A5J4UWA1"/>
<protein>
    <submittedName>
        <fullName evidence="1">Uncharacterized protein</fullName>
    </submittedName>
</protein>
<sequence>MDSAFNLYDGLSENVANPIVNNASSLKFIDLETCLQLVI</sequence>
<reference evidence="1 2" key="1">
    <citation type="submission" date="2019-03" db="EMBL/GenBank/DDBJ databases">
        <title>Single cell metagenomics reveals metabolic interactions within the superorganism composed of flagellate Streblomastix strix and complex community of Bacteroidetes bacteria on its surface.</title>
        <authorList>
            <person name="Treitli S.C."/>
            <person name="Kolisko M."/>
            <person name="Husnik F."/>
            <person name="Keeling P."/>
            <person name="Hampl V."/>
        </authorList>
    </citation>
    <scope>NUCLEOTIDE SEQUENCE [LARGE SCALE GENOMIC DNA]</scope>
    <source>
        <strain evidence="1">ST1C</strain>
    </source>
</reference>
<dbReference type="EMBL" id="SNRW01012256">
    <property type="protein sequence ID" value="KAA6374065.1"/>
    <property type="molecule type" value="Genomic_DNA"/>
</dbReference>
<comment type="caution">
    <text evidence="1">The sequence shown here is derived from an EMBL/GenBank/DDBJ whole genome shotgun (WGS) entry which is preliminary data.</text>
</comment>
<evidence type="ECO:0000313" key="1">
    <source>
        <dbReference type="EMBL" id="KAA6374065.1"/>
    </source>
</evidence>
<evidence type="ECO:0000313" key="2">
    <source>
        <dbReference type="Proteomes" id="UP000324800"/>
    </source>
</evidence>
<organism evidence="1 2">
    <name type="scientific">Streblomastix strix</name>
    <dbReference type="NCBI Taxonomy" id="222440"/>
    <lineage>
        <taxon>Eukaryota</taxon>
        <taxon>Metamonada</taxon>
        <taxon>Preaxostyla</taxon>
        <taxon>Oxymonadida</taxon>
        <taxon>Streblomastigidae</taxon>
        <taxon>Streblomastix</taxon>
    </lineage>
</organism>
<accession>A0A5J4UWA1</accession>